<evidence type="ECO:0000256" key="2">
    <source>
        <dbReference type="ARBA" id="ARBA00023002"/>
    </source>
</evidence>
<dbReference type="EMBL" id="JALKCG010000008">
    <property type="protein sequence ID" value="MCK0209718.1"/>
    <property type="molecule type" value="Genomic_DNA"/>
</dbReference>
<dbReference type="PANTHER" id="PTHR11091:SF0">
    <property type="entry name" value="MALATE DEHYDROGENASE"/>
    <property type="match status" value="1"/>
</dbReference>
<proteinExistence type="inferred from homology"/>
<dbReference type="PANTHER" id="PTHR11091">
    <property type="entry name" value="OXIDOREDUCTASE-RELATED"/>
    <property type="match status" value="1"/>
</dbReference>
<keyword evidence="4" id="KW-1185">Reference proteome</keyword>
<dbReference type="Gene3D" id="1.10.1530.10">
    <property type="match status" value="1"/>
</dbReference>
<organism evidence="3 4">
    <name type="scientific">Ancylobacter koreensis</name>
    <dbReference type="NCBI Taxonomy" id="266121"/>
    <lineage>
        <taxon>Bacteria</taxon>
        <taxon>Pseudomonadati</taxon>
        <taxon>Pseudomonadota</taxon>
        <taxon>Alphaproteobacteria</taxon>
        <taxon>Hyphomicrobiales</taxon>
        <taxon>Xanthobacteraceae</taxon>
        <taxon>Ancylobacter</taxon>
    </lineage>
</organism>
<comment type="caution">
    <text evidence="3">The sequence shown here is derived from an EMBL/GenBank/DDBJ whole genome shotgun (WGS) entry which is preliminary data.</text>
</comment>
<dbReference type="Proteomes" id="UP001202867">
    <property type="component" value="Unassembled WGS sequence"/>
</dbReference>
<accession>A0ABT0DR12</accession>
<comment type="similarity">
    <text evidence="1">Belongs to the LDH2/MDH2 oxidoreductase family.</text>
</comment>
<dbReference type="InterPro" id="IPR003767">
    <property type="entry name" value="Malate/L-lactate_DH-like"/>
</dbReference>
<evidence type="ECO:0000256" key="1">
    <source>
        <dbReference type="ARBA" id="ARBA00006056"/>
    </source>
</evidence>
<keyword evidence="2" id="KW-0560">Oxidoreductase</keyword>
<dbReference type="InterPro" id="IPR043144">
    <property type="entry name" value="Mal/L-sulf/L-lact_DH-like_ah"/>
</dbReference>
<dbReference type="InterPro" id="IPR043143">
    <property type="entry name" value="Mal/L-sulf/L-lact_DH-like_NADP"/>
</dbReference>
<dbReference type="Gene3D" id="3.30.1370.60">
    <property type="entry name" value="Hypothetical oxidoreductase yiak, domain 2"/>
    <property type="match status" value="1"/>
</dbReference>
<evidence type="ECO:0000313" key="4">
    <source>
        <dbReference type="Proteomes" id="UP001202867"/>
    </source>
</evidence>
<dbReference type="RefSeq" id="WP_247202217.1">
    <property type="nucleotide sequence ID" value="NZ_JALKCG010000008.1"/>
</dbReference>
<gene>
    <name evidence="3" type="ORF">MWN33_16920</name>
</gene>
<protein>
    <submittedName>
        <fullName evidence="3">Ldh family oxidoreductase</fullName>
    </submittedName>
</protein>
<sequence length="361" mass="37732">MSATPLPAARADGPQPAPVLVDFIVRALVAVGLPPEDAATVAKLMVEADLTGADAHGIFRLPQYIARIKAGGTNVRPSIKVNRSAASTALVDGDNAMGHLVMSRAAETAIEIARENGIGWVGAHHSNHAGPAAIYAAMPIPHGMIGIYSAVASANHMAIWGSKEMLLGTNPLAIGVPGGASGPLILDMATTVVSYGTVKKHVLLDKPMPEGWMVNRDTGAPITDPAESKQGILLPVGGYKGSGLALMLSLLAGTLNGAAIGKDVIDFNADNASVTNTGHFILALDISRFVPLELFQREVERHVADLKDGETLPGFGTIRLPGEQRAERRRRRAEEGIPLPDELLAKLDDLARQLAIAPLGA</sequence>
<reference evidence="4" key="1">
    <citation type="submission" date="2023-07" db="EMBL/GenBank/DDBJ databases">
        <title>Ancylobacter moscoviensis sp. nov., facultatively methylotrophic bacteria from activated sludge and the reclassification of Starkeya novella (Starkey 1934) Kelly et al. 2000 as Ancylobacter novellus comb. nov., Starkeya koreensis Im et al. 2006 as Ancylobacter koreensis comb.nov., Angulomicrobium tetraedrale Vasil'eva et al. 1986 as Ancylobacter tetraedralis comb. nov., Angulomicrobium amanitiforme Fritz et al. 2004 as Ancylobacter amanitiformis comb. nov. and Methylorhabdus multivorans Doronina et al. 1996 as Ancylobacter multivorans comb. nov. and emended description of the genus Ancylobacter.</title>
        <authorList>
            <person name="Doronina N."/>
            <person name="Chemodurova A."/>
            <person name="Grouzdev D."/>
            <person name="Koziaeva V."/>
            <person name="Shi W."/>
            <person name="Wu L."/>
            <person name="Kaparullina E."/>
        </authorList>
    </citation>
    <scope>NUCLEOTIDE SEQUENCE [LARGE SCALE GENOMIC DNA]</scope>
    <source>
        <strain evidence="4">Jip08</strain>
    </source>
</reference>
<dbReference type="InterPro" id="IPR036111">
    <property type="entry name" value="Mal/L-sulfo/L-lacto_DH-like_sf"/>
</dbReference>
<evidence type="ECO:0000313" key="3">
    <source>
        <dbReference type="EMBL" id="MCK0209718.1"/>
    </source>
</evidence>
<name>A0ABT0DR12_9HYPH</name>
<dbReference type="SUPFAM" id="SSF89733">
    <property type="entry name" value="L-sulfolactate dehydrogenase-like"/>
    <property type="match status" value="1"/>
</dbReference>
<dbReference type="Pfam" id="PF02615">
    <property type="entry name" value="Ldh_2"/>
    <property type="match status" value="1"/>
</dbReference>